<name>A0ABT4SMU5_9ACTN</name>
<dbReference type="Proteomes" id="UP001144036">
    <property type="component" value="Unassembled WGS sequence"/>
</dbReference>
<dbReference type="InterPro" id="IPR003593">
    <property type="entry name" value="AAA+_ATPase"/>
</dbReference>
<evidence type="ECO:0000259" key="3">
    <source>
        <dbReference type="SMART" id="SM00382"/>
    </source>
</evidence>
<dbReference type="InterPro" id="IPR041664">
    <property type="entry name" value="AAA_16"/>
</dbReference>
<dbReference type="Gene3D" id="3.40.50.300">
    <property type="entry name" value="P-loop containing nucleotide triphosphate hydrolases"/>
    <property type="match status" value="1"/>
</dbReference>
<organism evidence="4 5">
    <name type="scientific">Nonomuraea corallina</name>
    <dbReference type="NCBI Taxonomy" id="2989783"/>
    <lineage>
        <taxon>Bacteria</taxon>
        <taxon>Bacillati</taxon>
        <taxon>Actinomycetota</taxon>
        <taxon>Actinomycetes</taxon>
        <taxon>Streptosporangiales</taxon>
        <taxon>Streptosporangiaceae</taxon>
        <taxon>Nonomuraea</taxon>
    </lineage>
</organism>
<keyword evidence="2 4" id="KW-0067">ATP-binding</keyword>
<feature type="non-terminal residue" evidence="4">
    <location>
        <position position="367"/>
    </location>
</feature>
<dbReference type="PANTHER" id="PTHR16305">
    <property type="entry name" value="TESTICULAR SOLUBLE ADENYLYL CYCLASE"/>
    <property type="match status" value="1"/>
</dbReference>
<evidence type="ECO:0000256" key="1">
    <source>
        <dbReference type="ARBA" id="ARBA00022741"/>
    </source>
</evidence>
<sequence>MALAGRTEELTRLHELLDEAVRGAGNAVTIRGIVGCGKTALLHEFAARAAARGIAVLTASGSPAEQALPLGVLGQLFTGVSGVSGDDDPAAPVRRLLDRAMAAVRSETPGDAVEQARIMRELWLTLYARSQDRPLLIGIDDAQHADEASLRYLLYFVRRLSGARIQLVFTEWDHPRRIHPVTDLDLLRQHHCHRLRLAPLTGDQVAAVAAAQLPLPDAERLTPVLHELSGGNPLLVAALIEDARRGQTPPGEAYRMAVLTCLHRGEPAGLRVARAVAALDVPGGPPGPAAEIPELVHQLAGVDPASADHCLDVLNATGVLRAGRFRHPAARQAVLADLDADDRARLRAEAAASLYARGAAKAVVAEH</sequence>
<keyword evidence="5" id="KW-1185">Reference proteome</keyword>
<dbReference type="EMBL" id="JAPNNL010000231">
    <property type="protein sequence ID" value="MDA0638395.1"/>
    <property type="molecule type" value="Genomic_DNA"/>
</dbReference>
<dbReference type="SUPFAM" id="SSF52540">
    <property type="entry name" value="P-loop containing nucleoside triphosphate hydrolases"/>
    <property type="match status" value="1"/>
</dbReference>
<evidence type="ECO:0000313" key="4">
    <source>
        <dbReference type="EMBL" id="MDA0638395.1"/>
    </source>
</evidence>
<proteinExistence type="predicted"/>
<dbReference type="Pfam" id="PF13191">
    <property type="entry name" value="AAA_16"/>
    <property type="match status" value="1"/>
</dbReference>
<gene>
    <name evidence="4" type="ORF">OUY22_33740</name>
</gene>
<dbReference type="InterPro" id="IPR027417">
    <property type="entry name" value="P-loop_NTPase"/>
</dbReference>
<dbReference type="SMART" id="SM00382">
    <property type="entry name" value="AAA"/>
    <property type="match status" value="1"/>
</dbReference>
<keyword evidence="1" id="KW-0547">Nucleotide-binding</keyword>
<protein>
    <submittedName>
        <fullName evidence="4">ATP-binding protein</fullName>
    </submittedName>
</protein>
<dbReference type="RefSeq" id="WP_270159330.1">
    <property type="nucleotide sequence ID" value="NZ_JAPNNL010000231.1"/>
</dbReference>
<dbReference type="PANTHER" id="PTHR16305:SF35">
    <property type="entry name" value="TRANSCRIPTIONAL ACTIVATOR DOMAIN"/>
    <property type="match status" value="1"/>
</dbReference>
<dbReference type="GO" id="GO:0005524">
    <property type="term" value="F:ATP binding"/>
    <property type="evidence" value="ECO:0007669"/>
    <property type="project" value="UniProtKB-KW"/>
</dbReference>
<reference evidence="4" key="1">
    <citation type="submission" date="2022-11" db="EMBL/GenBank/DDBJ databases">
        <title>Nonomuraea corallina sp. nov., a new species of the genus Nonomuraea isolated from sea side sediment in Thai sea.</title>
        <authorList>
            <person name="Ngamcharungchit C."/>
            <person name="Matsumoto A."/>
            <person name="Suriyachadkun C."/>
            <person name="Panbangred W."/>
            <person name="Inahashi Y."/>
            <person name="Intra B."/>
        </authorList>
    </citation>
    <scope>NUCLEOTIDE SEQUENCE</scope>
    <source>
        <strain evidence="4">MCN248</strain>
    </source>
</reference>
<comment type="caution">
    <text evidence="4">The sequence shown here is derived from an EMBL/GenBank/DDBJ whole genome shotgun (WGS) entry which is preliminary data.</text>
</comment>
<evidence type="ECO:0000313" key="5">
    <source>
        <dbReference type="Proteomes" id="UP001144036"/>
    </source>
</evidence>
<evidence type="ECO:0000256" key="2">
    <source>
        <dbReference type="ARBA" id="ARBA00022840"/>
    </source>
</evidence>
<feature type="domain" description="AAA+ ATPase" evidence="3">
    <location>
        <begin position="24"/>
        <end position="231"/>
    </location>
</feature>
<accession>A0ABT4SMU5</accession>